<proteinExistence type="predicted"/>
<dbReference type="PANTHER" id="PTHR30146:SF109">
    <property type="entry name" value="HTH-TYPE TRANSCRIPTIONAL REGULATOR GALS"/>
    <property type="match status" value="1"/>
</dbReference>
<dbReference type="SMART" id="SM00354">
    <property type="entry name" value="HTH_LACI"/>
    <property type="match status" value="1"/>
</dbReference>
<accession>A0A0K8PSB8</accession>
<dbReference type="PROSITE" id="PS50932">
    <property type="entry name" value="HTH_LACI_2"/>
    <property type="match status" value="1"/>
</dbReference>
<dbReference type="PATRIC" id="fig|146537.3.peg.5779"/>
<dbReference type="GO" id="GO:0000976">
    <property type="term" value="F:transcription cis-regulatory region binding"/>
    <property type="evidence" value="ECO:0007669"/>
    <property type="project" value="TreeGrafter"/>
</dbReference>
<dbReference type="InterPro" id="IPR046335">
    <property type="entry name" value="LacI/GalR-like_sensor"/>
</dbReference>
<dbReference type="GO" id="GO:0003700">
    <property type="term" value="F:DNA-binding transcription factor activity"/>
    <property type="evidence" value="ECO:0007669"/>
    <property type="project" value="TreeGrafter"/>
</dbReference>
<name>A0A0K8PSB8_STRAJ</name>
<dbReference type="InterPro" id="IPR010982">
    <property type="entry name" value="Lambda_DNA-bd_dom_sf"/>
</dbReference>
<evidence type="ECO:0000313" key="6">
    <source>
        <dbReference type="EMBL" id="GAP50628.1"/>
    </source>
</evidence>
<keyword evidence="7" id="KW-1185">Reference proteome</keyword>
<dbReference type="Proteomes" id="UP000053859">
    <property type="component" value="Unassembled WGS sequence"/>
</dbReference>
<dbReference type="SUPFAM" id="SSF47413">
    <property type="entry name" value="lambda repressor-like DNA-binding domains"/>
    <property type="match status" value="1"/>
</dbReference>
<evidence type="ECO:0000256" key="3">
    <source>
        <dbReference type="ARBA" id="ARBA00023163"/>
    </source>
</evidence>
<dbReference type="RefSeq" id="WP_107084039.1">
    <property type="nucleotide sequence ID" value="NZ_DF968346.1"/>
</dbReference>
<dbReference type="EMBL" id="DF968346">
    <property type="protein sequence ID" value="GAP50628.1"/>
    <property type="molecule type" value="Genomic_DNA"/>
</dbReference>
<evidence type="ECO:0000256" key="4">
    <source>
        <dbReference type="SAM" id="MobiDB-lite"/>
    </source>
</evidence>
<evidence type="ECO:0000313" key="7">
    <source>
        <dbReference type="Proteomes" id="UP000053859"/>
    </source>
</evidence>
<dbReference type="Gene3D" id="1.10.260.40">
    <property type="entry name" value="lambda repressor-like DNA-binding domains"/>
    <property type="match status" value="1"/>
</dbReference>
<evidence type="ECO:0000259" key="5">
    <source>
        <dbReference type="PROSITE" id="PS50932"/>
    </source>
</evidence>
<organism evidence="6 7">
    <name type="scientific">Streptomyces azureus</name>
    <dbReference type="NCBI Taxonomy" id="146537"/>
    <lineage>
        <taxon>Bacteria</taxon>
        <taxon>Bacillati</taxon>
        <taxon>Actinomycetota</taxon>
        <taxon>Actinomycetes</taxon>
        <taxon>Kitasatosporales</taxon>
        <taxon>Streptomycetaceae</taxon>
        <taxon>Streptomyces</taxon>
    </lineage>
</organism>
<feature type="domain" description="HTH lacI-type" evidence="5">
    <location>
        <begin position="244"/>
        <end position="298"/>
    </location>
</feature>
<evidence type="ECO:0000256" key="1">
    <source>
        <dbReference type="ARBA" id="ARBA00023015"/>
    </source>
</evidence>
<gene>
    <name evidence="6" type="ORF">SAZU_5486</name>
</gene>
<keyword evidence="2" id="KW-0238">DNA-binding</keyword>
<dbReference type="Pfam" id="PF13338">
    <property type="entry name" value="AbiEi_4"/>
    <property type="match status" value="1"/>
</dbReference>
<dbReference type="Pfam" id="PF13377">
    <property type="entry name" value="Peripla_BP_3"/>
    <property type="match status" value="1"/>
</dbReference>
<evidence type="ECO:0000256" key="2">
    <source>
        <dbReference type="ARBA" id="ARBA00023125"/>
    </source>
</evidence>
<keyword evidence="1" id="KW-0805">Transcription regulation</keyword>
<dbReference type="SUPFAM" id="SSF53822">
    <property type="entry name" value="Periplasmic binding protein-like I"/>
    <property type="match status" value="1"/>
</dbReference>
<dbReference type="CDD" id="cd01392">
    <property type="entry name" value="HTH_LacI"/>
    <property type="match status" value="1"/>
</dbReference>
<feature type="region of interest" description="Disordered" evidence="4">
    <location>
        <begin position="220"/>
        <end position="242"/>
    </location>
</feature>
<dbReference type="Gene3D" id="3.40.50.2300">
    <property type="match status" value="2"/>
</dbReference>
<reference evidence="6" key="1">
    <citation type="journal article" date="2015" name="Genome Announc.">
        <title>Draft Genome Sequence of Thiostrepton-Producing Streptomyces azureus ATCC 14921.</title>
        <authorList>
            <person name="Sakihara K."/>
            <person name="Maeda J."/>
            <person name="Tashiro K."/>
            <person name="Fujino Y."/>
            <person name="Kuhara S."/>
            <person name="Ohshima T."/>
            <person name="Ogata S."/>
            <person name="Doi K."/>
        </authorList>
    </citation>
    <scope>NUCLEOTIDE SEQUENCE [LARGE SCALE GENOMIC DNA]</scope>
    <source>
        <strain evidence="6">ATCC14921</strain>
    </source>
</reference>
<dbReference type="InterPro" id="IPR025159">
    <property type="entry name" value="AbiEi_N"/>
</dbReference>
<dbReference type="AlphaFoldDB" id="A0A0K8PSB8"/>
<dbReference type="InterPro" id="IPR000843">
    <property type="entry name" value="HTH_LacI"/>
</dbReference>
<dbReference type="OrthoDB" id="9785139at2"/>
<keyword evidence="3" id="KW-0804">Transcription</keyword>
<sequence length="571" mass="61076">MTQADVLRALDARAAGQWGLVTTAQAKLDGVQGVQLLRLERSGALESVGHGVYRLAASPPPEHLRIKVAWLRLDPGTPARDRPAYGPGAGVVSHTSACAMHGLGGRPADFVELTVSSRRTTRDETVVLHRAATDAEDITVVDGLPVTTVPRTVVDLLEDRADAARTGAFVAEAAARGLVRVDDLAPRVAGFAGDYGLPAQASGAELLEFLCEQAGRPLPARKAGRSTAKAAGPGAASTPERKRPTIWEVAKRAGVSHQTVSRFLKNDSGMKPTTRARIERAVAELDYRPNLMARSMRTQRSHRITIVLPELSGFVPIPLLRGASTAAHEAGYMTDVVGLEGGESRRARSVLSLLETRQADGVLSLVPLGDLAGGQGSGQRPVVVLGEYDDNLQSRGRLADGRPAEEILRHLAGQGHRRFLHVAGSQDWASARNRRAVYVEAVERLGLTSYGVVDGDWSVRSGYEAARDLPADSGVTAVLAANDYVALGVLRGFQDRGTRVPEEMSVFGWDDEEFTRYFSPSISTVHINKEEVGRRSMLSLLALLRGEPAPESEVEDLFHLVPRGSSGPAPG</sequence>
<dbReference type="InterPro" id="IPR028082">
    <property type="entry name" value="Peripla_BP_I"/>
</dbReference>
<dbReference type="PROSITE" id="PS00356">
    <property type="entry name" value="HTH_LACI_1"/>
    <property type="match status" value="1"/>
</dbReference>
<protein>
    <submittedName>
        <fullName evidence="6">Putative Ribose operon repressor</fullName>
    </submittedName>
</protein>
<dbReference type="Pfam" id="PF00356">
    <property type="entry name" value="LacI"/>
    <property type="match status" value="1"/>
</dbReference>
<dbReference type="PANTHER" id="PTHR30146">
    <property type="entry name" value="LACI-RELATED TRANSCRIPTIONAL REPRESSOR"/>
    <property type="match status" value="1"/>
</dbReference>